<evidence type="ECO:0000256" key="1">
    <source>
        <dbReference type="SAM" id="MobiDB-lite"/>
    </source>
</evidence>
<accession>A0AAX6G9X0</accession>
<comment type="caution">
    <text evidence="2">The sequence shown here is derived from an EMBL/GenBank/DDBJ whole genome shotgun (WGS) entry which is preliminary data.</text>
</comment>
<keyword evidence="3" id="KW-1185">Reference proteome</keyword>
<protein>
    <submittedName>
        <fullName evidence="2">Lectin-domain receptor-like protein kinase family protein</fullName>
    </submittedName>
</protein>
<dbReference type="AlphaFoldDB" id="A0AAX6G9X0"/>
<gene>
    <name evidence="2" type="ORF">M6B38_376265</name>
</gene>
<reference evidence="2" key="2">
    <citation type="submission" date="2023-04" db="EMBL/GenBank/DDBJ databases">
        <authorList>
            <person name="Bruccoleri R.E."/>
            <person name="Oakeley E.J."/>
            <person name="Faust A.-M."/>
            <person name="Dessus-Babus S."/>
            <person name="Altorfer M."/>
            <person name="Burckhardt D."/>
            <person name="Oertli M."/>
            <person name="Naumann U."/>
            <person name="Petersen F."/>
            <person name="Wong J."/>
        </authorList>
    </citation>
    <scope>NUCLEOTIDE SEQUENCE</scope>
    <source>
        <strain evidence="2">GSM-AAB239-AS_SAM_17_03QT</strain>
        <tissue evidence="2">Leaf</tissue>
    </source>
</reference>
<dbReference type="Proteomes" id="UP001140949">
    <property type="component" value="Unassembled WGS sequence"/>
</dbReference>
<sequence>MIRFPHSSCRNQSAPATPRTMRKRLSHGSSVFLVSAAWRLPLGTDSCTSRSSSFSQHHPLSGTRFGCGERSWIAASSVARALANCSTPPNFLTTTLHPDGRTPSYVVPEPPWPRILLLWNPFVAVLITSSEILAT</sequence>
<dbReference type="EMBL" id="JANAVB010021600">
    <property type="protein sequence ID" value="KAJ6825462.1"/>
    <property type="molecule type" value="Genomic_DNA"/>
</dbReference>
<organism evidence="2 3">
    <name type="scientific">Iris pallida</name>
    <name type="common">Sweet iris</name>
    <dbReference type="NCBI Taxonomy" id="29817"/>
    <lineage>
        <taxon>Eukaryota</taxon>
        <taxon>Viridiplantae</taxon>
        <taxon>Streptophyta</taxon>
        <taxon>Embryophyta</taxon>
        <taxon>Tracheophyta</taxon>
        <taxon>Spermatophyta</taxon>
        <taxon>Magnoliopsida</taxon>
        <taxon>Liliopsida</taxon>
        <taxon>Asparagales</taxon>
        <taxon>Iridaceae</taxon>
        <taxon>Iridoideae</taxon>
        <taxon>Irideae</taxon>
        <taxon>Iris</taxon>
    </lineage>
</organism>
<keyword evidence="2" id="KW-0808">Transferase</keyword>
<proteinExistence type="predicted"/>
<evidence type="ECO:0000313" key="3">
    <source>
        <dbReference type="Proteomes" id="UP001140949"/>
    </source>
</evidence>
<dbReference type="GO" id="GO:0016301">
    <property type="term" value="F:kinase activity"/>
    <property type="evidence" value="ECO:0007669"/>
    <property type="project" value="UniProtKB-KW"/>
</dbReference>
<name>A0AAX6G9X0_IRIPA</name>
<evidence type="ECO:0000313" key="2">
    <source>
        <dbReference type="EMBL" id="KAJ6825462.1"/>
    </source>
</evidence>
<feature type="region of interest" description="Disordered" evidence="1">
    <location>
        <begin position="1"/>
        <end position="21"/>
    </location>
</feature>
<reference evidence="2" key="1">
    <citation type="journal article" date="2023" name="GigaByte">
        <title>Genome assembly of the bearded iris, Iris pallida Lam.</title>
        <authorList>
            <person name="Bruccoleri R.E."/>
            <person name="Oakeley E.J."/>
            <person name="Faust A.M.E."/>
            <person name="Altorfer M."/>
            <person name="Dessus-Babus S."/>
            <person name="Burckhardt D."/>
            <person name="Oertli M."/>
            <person name="Naumann U."/>
            <person name="Petersen F."/>
            <person name="Wong J."/>
        </authorList>
    </citation>
    <scope>NUCLEOTIDE SEQUENCE</scope>
    <source>
        <strain evidence="2">GSM-AAB239-AS_SAM_17_03QT</strain>
    </source>
</reference>
<keyword evidence="2" id="KW-0675">Receptor</keyword>
<keyword evidence="2" id="KW-0418">Kinase</keyword>